<gene>
    <name evidence="2" type="ORF">EXIGUO9Y_380013</name>
</gene>
<dbReference type="RefSeq" id="WP_159173944.1">
    <property type="nucleotide sequence ID" value="NZ_LR732312.1"/>
</dbReference>
<dbReference type="Proteomes" id="UP000439752">
    <property type="component" value="Unassembled WGS sequence"/>
</dbReference>
<evidence type="ECO:0000259" key="1">
    <source>
        <dbReference type="Pfam" id="PF13649"/>
    </source>
</evidence>
<protein>
    <recommendedName>
        <fullName evidence="1">Methyltransferase domain-containing protein</fullName>
    </recommendedName>
</protein>
<feature type="domain" description="Methyltransferase" evidence="1">
    <location>
        <begin position="41"/>
        <end position="138"/>
    </location>
</feature>
<dbReference type="SUPFAM" id="SSF53335">
    <property type="entry name" value="S-adenosyl-L-methionine-dependent methyltransferases"/>
    <property type="match status" value="1"/>
</dbReference>
<name>A0A653IG67_9BACL</name>
<evidence type="ECO:0000313" key="2">
    <source>
        <dbReference type="EMBL" id="VWX38249.1"/>
    </source>
</evidence>
<proteinExistence type="predicted"/>
<dbReference type="AlphaFoldDB" id="A0A653IG67"/>
<reference evidence="2 3" key="1">
    <citation type="submission" date="2019-10" db="EMBL/GenBank/DDBJ databases">
        <authorList>
            <person name="Karimi E."/>
        </authorList>
    </citation>
    <scope>NUCLEOTIDE SEQUENCE [LARGE SCALE GENOMIC DNA]</scope>
    <source>
        <strain evidence="2">Exiguobacterium sp. 9Y</strain>
    </source>
</reference>
<organism evidence="2 3">
    <name type="scientific">Exiguobacterium oxidotolerans</name>
    <dbReference type="NCBI Taxonomy" id="223958"/>
    <lineage>
        <taxon>Bacteria</taxon>
        <taxon>Bacillati</taxon>
        <taxon>Bacillota</taxon>
        <taxon>Bacilli</taxon>
        <taxon>Bacillales</taxon>
        <taxon>Bacillales Family XII. Incertae Sedis</taxon>
        <taxon>Exiguobacterium</taxon>
    </lineage>
</organism>
<dbReference type="Pfam" id="PF13649">
    <property type="entry name" value="Methyltransf_25"/>
    <property type="match status" value="1"/>
</dbReference>
<evidence type="ECO:0000313" key="3">
    <source>
        <dbReference type="Proteomes" id="UP000439752"/>
    </source>
</evidence>
<dbReference type="InterPro" id="IPR041698">
    <property type="entry name" value="Methyltransf_25"/>
</dbReference>
<sequence length="191" mass="21601">MFDFLKAAVHSPQSIGAIAPSSARLAQMMAQRAVADHPDVILEVGAGDGAITKALLNARRPETTLWICERNPTLGKTLQALLKEETNVQLFIGDITDFPPAWLGRVDVVVSGLPFASFSQNLRDQLLQTFHDLLQPGGHFIAFQYTRLHFKTFRRYFSEHSYSFTFQNLPPAYVFEGVQKEEKHAYHLNRR</sequence>
<dbReference type="EMBL" id="CABWKQ010000032">
    <property type="protein sequence ID" value="VWX38249.1"/>
    <property type="molecule type" value="Genomic_DNA"/>
</dbReference>
<dbReference type="Gene3D" id="3.40.50.150">
    <property type="entry name" value="Vaccinia Virus protein VP39"/>
    <property type="match status" value="1"/>
</dbReference>
<keyword evidence="3" id="KW-1185">Reference proteome</keyword>
<accession>A0A653IG67</accession>
<dbReference type="InterPro" id="IPR029063">
    <property type="entry name" value="SAM-dependent_MTases_sf"/>
</dbReference>
<dbReference type="CDD" id="cd02440">
    <property type="entry name" value="AdoMet_MTases"/>
    <property type="match status" value="1"/>
</dbReference>